<evidence type="ECO:0000313" key="1">
    <source>
        <dbReference type="EMBL" id="SMF49831.1"/>
    </source>
</evidence>
<evidence type="ECO:0000313" key="2">
    <source>
        <dbReference type="Proteomes" id="UP000192936"/>
    </source>
</evidence>
<gene>
    <name evidence="1" type="ORF">SAMN02982917_2497</name>
</gene>
<reference evidence="1 2" key="1">
    <citation type="submission" date="2017-04" db="EMBL/GenBank/DDBJ databases">
        <authorList>
            <person name="Afonso C.L."/>
            <person name="Miller P.J."/>
            <person name="Scott M.A."/>
            <person name="Spackman E."/>
            <person name="Goraichik I."/>
            <person name="Dimitrov K.M."/>
            <person name="Suarez D.L."/>
            <person name="Swayne D.E."/>
        </authorList>
    </citation>
    <scope>NUCLEOTIDE SEQUENCE [LARGE SCALE GENOMIC DNA]</scope>
    <source>
        <strain evidence="1 2">A2P</strain>
    </source>
</reference>
<accession>A0A1X7FC29</accession>
<dbReference type="AlphaFoldDB" id="A0A1X7FC29"/>
<name>A0A1X7FC29_9PROT</name>
<proteinExistence type="predicted"/>
<sequence>MIPQKLADTNPRLFPVMTEVDTRKAEQVVDDFVARLAVASLPDGERAAVCEAALKRLMGHLIEREGWLAEEFAAAARSLGAY</sequence>
<dbReference type="EMBL" id="FXAK01000005">
    <property type="protein sequence ID" value="SMF49831.1"/>
    <property type="molecule type" value="Genomic_DNA"/>
</dbReference>
<protein>
    <submittedName>
        <fullName evidence="1">Uncharacterized protein</fullName>
    </submittedName>
</protein>
<dbReference type="Proteomes" id="UP000192936">
    <property type="component" value="Unassembled WGS sequence"/>
</dbReference>
<organism evidence="1 2">
    <name type="scientific">Azospirillum oryzae</name>
    <dbReference type="NCBI Taxonomy" id="286727"/>
    <lineage>
        <taxon>Bacteria</taxon>
        <taxon>Pseudomonadati</taxon>
        <taxon>Pseudomonadota</taxon>
        <taxon>Alphaproteobacteria</taxon>
        <taxon>Rhodospirillales</taxon>
        <taxon>Azospirillaceae</taxon>
        <taxon>Azospirillum</taxon>
    </lineage>
</organism>